<feature type="domain" description="HTH araC/xylS-type" evidence="1">
    <location>
        <begin position="213"/>
        <end position="304"/>
    </location>
</feature>
<gene>
    <name evidence="2" type="ORF">C1I63_03770</name>
</gene>
<dbReference type="PROSITE" id="PS01124">
    <property type="entry name" value="HTH_ARAC_FAMILY_2"/>
    <property type="match status" value="1"/>
</dbReference>
<dbReference type="EMBL" id="PZPL01000001">
    <property type="protein sequence ID" value="PTL72042.1"/>
    <property type="molecule type" value="Genomic_DNA"/>
</dbReference>
<name>A0A2T4UR79_9MICO</name>
<dbReference type="InterPro" id="IPR018060">
    <property type="entry name" value="HTH_AraC"/>
</dbReference>
<dbReference type="GO" id="GO:0003700">
    <property type="term" value="F:DNA-binding transcription factor activity"/>
    <property type="evidence" value="ECO:0007669"/>
    <property type="project" value="InterPro"/>
</dbReference>
<comment type="caution">
    <text evidence="2">The sequence shown here is derived from an EMBL/GenBank/DDBJ whole genome shotgun (WGS) entry which is preliminary data.</text>
</comment>
<dbReference type="RefSeq" id="WP_107573827.1">
    <property type="nucleotide sequence ID" value="NZ_PZPL01000001.1"/>
</dbReference>
<sequence length="304" mass="33060">MTDQPTPAFPAARDRHDQLAERGLALRDGDAIAWLGRRGFWCEPRGPLHLFADRLLDGPFELLRVWHTPARLGRTPDGRSGSRSETLLQIDGAVVLTSGSQSSTLGPGGVALLPSDGSWVLDGAVASARIEMRTRYGLWPSDVADRRIETLEAGSTAFREVLVATAISALSSSIHPGDQGFVSFRQAVESLMTGLPELLGVAEATTPEEALHRRALELIRKEAADPDLTVTTLAARLLVSRRHLYRAFAPHGATPLAEIHAARASLARERLDLHARDRGVGRHEIARRSGYRTVRAMNEALRTG</sequence>
<protein>
    <recommendedName>
        <fullName evidence="1">HTH araC/xylS-type domain-containing protein</fullName>
    </recommendedName>
</protein>
<evidence type="ECO:0000313" key="2">
    <source>
        <dbReference type="EMBL" id="PTL72042.1"/>
    </source>
</evidence>
<dbReference type="Gene3D" id="1.10.10.60">
    <property type="entry name" value="Homeodomain-like"/>
    <property type="match status" value="1"/>
</dbReference>
<proteinExistence type="predicted"/>
<evidence type="ECO:0000313" key="3">
    <source>
        <dbReference type="Proteomes" id="UP000241085"/>
    </source>
</evidence>
<reference evidence="2 3" key="1">
    <citation type="submission" date="2018-03" db="EMBL/GenBank/DDBJ databases">
        <title>Bacteriophage NCPPB3778 and a type I-E CRISPR drive the evolution of the US Biological Select Agent, Rathayibacter toxicus.</title>
        <authorList>
            <person name="Davis E.W.II."/>
            <person name="Tabima J.F."/>
            <person name="Weisberg A.J."/>
            <person name="Dantas Lopes L."/>
            <person name="Wiseman M.S."/>
            <person name="Wiseman M.S."/>
            <person name="Pupko T."/>
            <person name="Belcher M.S."/>
            <person name="Sechler A.J."/>
            <person name="Tancos M.A."/>
            <person name="Schroeder B.K."/>
            <person name="Murray T.D."/>
            <person name="Luster D.G."/>
            <person name="Schneider W.L."/>
            <person name="Rogers E."/>
            <person name="Andreote F.D."/>
            <person name="Grunwald N.J."/>
            <person name="Putnam M.L."/>
            <person name="Chang J.H."/>
        </authorList>
    </citation>
    <scope>NUCLEOTIDE SEQUENCE [LARGE SCALE GENOMIC DNA]</scope>
    <source>
        <strain evidence="2 3">DSM 15933</strain>
    </source>
</reference>
<accession>A0A2T4UR79</accession>
<keyword evidence="3" id="KW-1185">Reference proteome</keyword>
<evidence type="ECO:0000259" key="1">
    <source>
        <dbReference type="PROSITE" id="PS01124"/>
    </source>
</evidence>
<dbReference type="Proteomes" id="UP000241085">
    <property type="component" value="Unassembled WGS sequence"/>
</dbReference>
<dbReference type="AlphaFoldDB" id="A0A2T4UR79"/>
<organism evidence="2 3">
    <name type="scientific">Rathayibacter caricis DSM 15933</name>
    <dbReference type="NCBI Taxonomy" id="1328867"/>
    <lineage>
        <taxon>Bacteria</taxon>
        <taxon>Bacillati</taxon>
        <taxon>Actinomycetota</taxon>
        <taxon>Actinomycetes</taxon>
        <taxon>Micrococcales</taxon>
        <taxon>Microbacteriaceae</taxon>
        <taxon>Rathayibacter</taxon>
    </lineage>
</organism>
<dbReference type="GO" id="GO:0043565">
    <property type="term" value="F:sequence-specific DNA binding"/>
    <property type="evidence" value="ECO:0007669"/>
    <property type="project" value="InterPro"/>
</dbReference>